<comment type="caution">
    <text evidence="2">The sequence shown here is derived from an EMBL/GenBank/DDBJ whole genome shotgun (WGS) entry which is preliminary data.</text>
</comment>
<gene>
    <name evidence="2" type="primary">spoIIIAG</name>
    <name evidence="2" type="ORF">ACFO8Q_17590</name>
</gene>
<keyword evidence="1" id="KW-0812">Transmembrane</keyword>
<dbReference type="Proteomes" id="UP001596002">
    <property type="component" value="Unassembled WGS sequence"/>
</dbReference>
<reference evidence="3" key="1">
    <citation type="journal article" date="2019" name="Int. J. Syst. Evol. Microbiol.">
        <title>The Global Catalogue of Microorganisms (GCM) 10K type strain sequencing project: providing services to taxonomists for standard genome sequencing and annotation.</title>
        <authorList>
            <consortium name="The Broad Institute Genomics Platform"/>
            <consortium name="The Broad Institute Genome Sequencing Center for Infectious Disease"/>
            <person name="Wu L."/>
            <person name="Ma J."/>
        </authorList>
    </citation>
    <scope>NUCLEOTIDE SEQUENCE [LARGE SCALE GENOMIC DNA]</scope>
    <source>
        <strain evidence="3">WYCCWR 12678</strain>
    </source>
</reference>
<dbReference type="RefSeq" id="WP_380027341.1">
    <property type="nucleotide sequence ID" value="NZ_JBHSHC010000119.1"/>
</dbReference>
<dbReference type="InterPro" id="IPR014195">
    <property type="entry name" value="Spore_III_AG"/>
</dbReference>
<evidence type="ECO:0000256" key="1">
    <source>
        <dbReference type="SAM" id="Phobius"/>
    </source>
</evidence>
<accession>A0ABV9Q6K8</accession>
<protein>
    <submittedName>
        <fullName evidence="2">Stage III sporulation protein AG</fullName>
    </submittedName>
</protein>
<evidence type="ECO:0000313" key="2">
    <source>
        <dbReference type="EMBL" id="MFC4769147.1"/>
    </source>
</evidence>
<sequence>MNFDFNFLTRIPKWTYILAALGLILILFGSFNSPKTVKQSETAEATKVVNTDSSTISRYERLYEEKLAQVLNQIDGVSEVTIMVNLDSTEELVLAENVTTNRQTNQERDKQGGERMVTTVNENKQLVMMKGSPDNPVVVRTIKPHVRGVLVVAKGAQQPRIEALIKESVQRVLEVPSHRISVQPKKSN</sequence>
<feature type="transmembrane region" description="Helical" evidence="1">
    <location>
        <begin position="14"/>
        <end position="31"/>
    </location>
</feature>
<evidence type="ECO:0000313" key="3">
    <source>
        <dbReference type="Proteomes" id="UP001596002"/>
    </source>
</evidence>
<dbReference type="NCBIfam" id="TIGR02830">
    <property type="entry name" value="spore_III_AG"/>
    <property type="match status" value="1"/>
</dbReference>
<dbReference type="EMBL" id="JBHSHC010000119">
    <property type="protein sequence ID" value="MFC4769147.1"/>
    <property type="molecule type" value="Genomic_DNA"/>
</dbReference>
<keyword evidence="1" id="KW-0472">Membrane</keyword>
<keyword evidence="1" id="KW-1133">Transmembrane helix</keyword>
<organism evidence="2 3">
    <name type="scientific">Effusibacillus consociatus</name>
    <dbReference type="NCBI Taxonomy" id="1117041"/>
    <lineage>
        <taxon>Bacteria</taxon>
        <taxon>Bacillati</taxon>
        <taxon>Bacillota</taxon>
        <taxon>Bacilli</taxon>
        <taxon>Bacillales</taxon>
        <taxon>Alicyclobacillaceae</taxon>
        <taxon>Effusibacillus</taxon>
    </lineage>
</organism>
<proteinExistence type="predicted"/>
<keyword evidence="3" id="KW-1185">Reference proteome</keyword>
<name>A0ABV9Q6K8_9BACL</name>